<organism evidence="1 2">
    <name type="scientific">Tegillarca granosa</name>
    <name type="common">Malaysian cockle</name>
    <name type="synonym">Anadara granosa</name>
    <dbReference type="NCBI Taxonomy" id="220873"/>
    <lineage>
        <taxon>Eukaryota</taxon>
        <taxon>Metazoa</taxon>
        <taxon>Spiralia</taxon>
        <taxon>Lophotrochozoa</taxon>
        <taxon>Mollusca</taxon>
        <taxon>Bivalvia</taxon>
        <taxon>Autobranchia</taxon>
        <taxon>Pteriomorphia</taxon>
        <taxon>Arcoida</taxon>
        <taxon>Arcoidea</taxon>
        <taxon>Arcidae</taxon>
        <taxon>Tegillarca</taxon>
    </lineage>
</organism>
<dbReference type="EMBL" id="JARBDR010000214">
    <property type="protein sequence ID" value="KAJ8317918.1"/>
    <property type="molecule type" value="Genomic_DNA"/>
</dbReference>
<protein>
    <submittedName>
        <fullName evidence="1">Uncharacterized protein</fullName>
    </submittedName>
</protein>
<comment type="caution">
    <text evidence="1">The sequence shown here is derived from an EMBL/GenBank/DDBJ whole genome shotgun (WGS) entry which is preliminary data.</text>
</comment>
<proteinExistence type="predicted"/>
<keyword evidence="2" id="KW-1185">Reference proteome</keyword>
<evidence type="ECO:0000313" key="1">
    <source>
        <dbReference type="EMBL" id="KAJ8317918.1"/>
    </source>
</evidence>
<sequence length="69" mass="8293">MHAVFKLIRHFASQFLFADERVSTFFDFDEFRLLKDPEMPKAQNIVMIMLDKLTIYHKSAVMYHILLKD</sequence>
<dbReference type="Proteomes" id="UP001217089">
    <property type="component" value="Unassembled WGS sequence"/>
</dbReference>
<evidence type="ECO:0000313" key="2">
    <source>
        <dbReference type="Proteomes" id="UP001217089"/>
    </source>
</evidence>
<reference evidence="1 2" key="1">
    <citation type="submission" date="2022-12" db="EMBL/GenBank/DDBJ databases">
        <title>Chromosome-level genome of Tegillarca granosa.</title>
        <authorList>
            <person name="Kim J."/>
        </authorList>
    </citation>
    <scope>NUCLEOTIDE SEQUENCE [LARGE SCALE GENOMIC DNA]</scope>
    <source>
        <strain evidence="1">Teg-2019</strain>
        <tissue evidence="1">Adductor muscle</tissue>
    </source>
</reference>
<accession>A0ABQ9FKV9</accession>
<gene>
    <name evidence="1" type="ORF">KUTeg_003009</name>
</gene>
<name>A0ABQ9FKV9_TEGGR</name>